<evidence type="ECO:0000259" key="3">
    <source>
        <dbReference type="Pfam" id="PF12850"/>
    </source>
</evidence>
<comment type="similarity">
    <text evidence="1 2">Belongs to the metallophosphoesterase superfamily. YfcE family.</text>
</comment>
<reference evidence="4 5" key="2">
    <citation type="submission" date="2018-09" db="EMBL/GenBank/DDBJ databases">
        <title>Genome of Sphaerochaeta halotolerans strain 4-11.</title>
        <authorList>
            <person name="Nazina T.N."/>
            <person name="Sokolova D.S."/>
        </authorList>
    </citation>
    <scope>NUCLEOTIDE SEQUENCE [LARGE SCALE GENOMIC DNA]</scope>
    <source>
        <strain evidence="4 5">4-11</strain>
    </source>
</reference>
<dbReference type="NCBIfam" id="TIGR00040">
    <property type="entry name" value="yfcE"/>
    <property type="match status" value="1"/>
</dbReference>
<keyword evidence="2" id="KW-0479">Metal-binding</keyword>
<evidence type="ECO:0000313" key="4">
    <source>
        <dbReference type="EMBL" id="RFU95060.1"/>
    </source>
</evidence>
<dbReference type="GO" id="GO:0046872">
    <property type="term" value="F:metal ion binding"/>
    <property type="evidence" value="ECO:0007669"/>
    <property type="project" value="UniProtKB-KW"/>
</dbReference>
<dbReference type="GO" id="GO:0016787">
    <property type="term" value="F:hydrolase activity"/>
    <property type="evidence" value="ECO:0007669"/>
    <property type="project" value="UniProtKB-UniRule"/>
</dbReference>
<dbReference type="InterPro" id="IPR000979">
    <property type="entry name" value="Phosphodiesterase_MJ0936/Vps29"/>
</dbReference>
<dbReference type="InterPro" id="IPR024654">
    <property type="entry name" value="Calcineurin-like_PHP_lpxH"/>
</dbReference>
<evidence type="ECO:0000256" key="2">
    <source>
        <dbReference type="RuleBase" id="RU362039"/>
    </source>
</evidence>
<dbReference type="NCBIfam" id="NF006988">
    <property type="entry name" value="PRK09453.1"/>
    <property type="match status" value="1"/>
</dbReference>
<sequence>MIYLFASDIHGSAYAMHSLLNIFQTTKASKLILLGDLLYHGPRNAFPYKYNPKEAYRLQNSVKESLISVRGNCDSEVDQMVLEFPMLSDSALMHLDQVGDHIIYLHHGHKELPPLSPGTIVISGHTHIPVAEKREELIFINPGSVALPKGGFPASYCLLEDNTFTIYELESGKEMMSLTI</sequence>
<comment type="cofactor">
    <cofactor evidence="2">
        <name>a divalent metal cation</name>
        <dbReference type="ChEBI" id="CHEBI:60240"/>
    </cofactor>
</comment>
<dbReference type="Gene3D" id="3.60.21.10">
    <property type="match status" value="1"/>
</dbReference>
<proteinExistence type="inferred from homology"/>
<dbReference type="RefSeq" id="WP_117330350.1">
    <property type="nucleotide sequence ID" value="NZ_QUWK01000006.1"/>
</dbReference>
<dbReference type="EMBL" id="QUWK01000006">
    <property type="protein sequence ID" value="RFU95060.1"/>
    <property type="molecule type" value="Genomic_DNA"/>
</dbReference>
<evidence type="ECO:0000313" key="5">
    <source>
        <dbReference type="Proteomes" id="UP000264002"/>
    </source>
</evidence>
<dbReference type="Proteomes" id="UP000264002">
    <property type="component" value="Unassembled WGS sequence"/>
</dbReference>
<gene>
    <name evidence="4" type="ORF">DYP60_07340</name>
</gene>
<comment type="caution">
    <text evidence="4">The sequence shown here is derived from an EMBL/GenBank/DDBJ whole genome shotgun (WGS) entry which is preliminary data.</text>
</comment>
<reference evidence="5" key="1">
    <citation type="submission" date="2018-08" db="EMBL/GenBank/DDBJ databases">
        <authorList>
            <person name="Grouzdev D.S."/>
            <person name="Krutkina M.S."/>
        </authorList>
    </citation>
    <scope>NUCLEOTIDE SEQUENCE [LARGE SCALE GENOMIC DNA]</scope>
    <source>
        <strain evidence="5">4-11</strain>
    </source>
</reference>
<keyword evidence="5" id="KW-1185">Reference proteome</keyword>
<protein>
    <recommendedName>
        <fullName evidence="2">Phosphoesterase</fullName>
        <ecNumber evidence="2">3.1.4.-</ecNumber>
    </recommendedName>
</protein>
<dbReference type="PANTHER" id="PTHR11124">
    <property type="entry name" value="VACUOLAR SORTING PROTEIN VPS29"/>
    <property type="match status" value="1"/>
</dbReference>
<dbReference type="AlphaFoldDB" id="A0A372MIQ3"/>
<dbReference type="EC" id="3.1.4.-" evidence="2"/>
<organism evidence="4 5">
    <name type="scientific">Sphaerochaeta halotolerans</name>
    <dbReference type="NCBI Taxonomy" id="2293840"/>
    <lineage>
        <taxon>Bacteria</taxon>
        <taxon>Pseudomonadati</taxon>
        <taxon>Spirochaetota</taxon>
        <taxon>Spirochaetia</taxon>
        <taxon>Spirochaetales</taxon>
        <taxon>Sphaerochaetaceae</taxon>
        <taxon>Sphaerochaeta</taxon>
    </lineage>
</organism>
<dbReference type="OrthoDB" id="9800565at2"/>
<dbReference type="SUPFAM" id="SSF56300">
    <property type="entry name" value="Metallo-dependent phosphatases"/>
    <property type="match status" value="1"/>
</dbReference>
<accession>A0A372MIQ3</accession>
<evidence type="ECO:0000256" key="1">
    <source>
        <dbReference type="ARBA" id="ARBA00008950"/>
    </source>
</evidence>
<name>A0A372MIQ3_9SPIR</name>
<dbReference type="Pfam" id="PF12850">
    <property type="entry name" value="Metallophos_2"/>
    <property type="match status" value="1"/>
</dbReference>
<dbReference type="InterPro" id="IPR029052">
    <property type="entry name" value="Metallo-depent_PP-like"/>
</dbReference>
<feature type="domain" description="Calcineurin-like phosphoesterase" evidence="3">
    <location>
        <begin position="1"/>
        <end position="160"/>
    </location>
</feature>